<accession>A0A8E2JN77</accession>
<dbReference type="EMBL" id="KV750772">
    <property type="protein sequence ID" value="OCL03287.1"/>
    <property type="molecule type" value="Genomic_DNA"/>
</dbReference>
<dbReference type="GO" id="GO:0004497">
    <property type="term" value="F:monooxygenase activity"/>
    <property type="evidence" value="ECO:0007669"/>
    <property type="project" value="InterPro"/>
</dbReference>
<dbReference type="Pfam" id="PF00067">
    <property type="entry name" value="p450"/>
    <property type="match status" value="1"/>
</dbReference>
<evidence type="ECO:0000313" key="1">
    <source>
        <dbReference type="EMBL" id="OCL03287.1"/>
    </source>
</evidence>
<dbReference type="InterPro" id="IPR050121">
    <property type="entry name" value="Cytochrome_P450_monoxygenase"/>
</dbReference>
<name>A0A8E2JN77_9PEZI</name>
<evidence type="ECO:0000313" key="2">
    <source>
        <dbReference type="Proteomes" id="UP000250140"/>
    </source>
</evidence>
<dbReference type="PANTHER" id="PTHR24305:SF152">
    <property type="entry name" value="P450, PUTATIVE (EUROFUNG)-RELATED"/>
    <property type="match status" value="1"/>
</dbReference>
<dbReference type="GO" id="GO:0016705">
    <property type="term" value="F:oxidoreductase activity, acting on paired donors, with incorporation or reduction of molecular oxygen"/>
    <property type="evidence" value="ECO:0007669"/>
    <property type="project" value="InterPro"/>
</dbReference>
<dbReference type="AlphaFoldDB" id="A0A8E2JN77"/>
<evidence type="ECO:0008006" key="3">
    <source>
        <dbReference type="Google" id="ProtNLM"/>
    </source>
</evidence>
<gene>
    <name evidence="1" type="ORF">AOQ84DRAFT_368516</name>
</gene>
<dbReference type="InterPro" id="IPR036396">
    <property type="entry name" value="Cyt_P450_sf"/>
</dbReference>
<dbReference type="InterPro" id="IPR001128">
    <property type="entry name" value="Cyt_P450"/>
</dbReference>
<keyword evidence="2" id="KW-1185">Reference proteome</keyword>
<dbReference type="Proteomes" id="UP000250140">
    <property type="component" value="Unassembled WGS sequence"/>
</dbReference>
<dbReference type="Gene3D" id="1.10.630.10">
    <property type="entry name" value="Cytochrome P450"/>
    <property type="match status" value="1"/>
</dbReference>
<dbReference type="PANTHER" id="PTHR24305">
    <property type="entry name" value="CYTOCHROME P450"/>
    <property type="match status" value="1"/>
</dbReference>
<organism evidence="1 2">
    <name type="scientific">Glonium stellatum</name>
    <dbReference type="NCBI Taxonomy" id="574774"/>
    <lineage>
        <taxon>Eukaryota</taxon>
        <taxon>Fungi</taxon>
        <taxon>Dikarya</taxon>
        <taxon>Ascomycota</taxon>
        <taxon>Pezizomycotina</taxon>
        <taxon>Dothideomycetes</taxon>
        <taxon>Pleosporomycetidae</taxon>
        <taxon>Gloniales</taxon>
        <taxon>Gloniaceae</taxon>
        <taxon>Glonium</taxon>
    </lineage>
</organism>
<sequence>MPYWLVKILSPVVGELLDSQKNTRNQVEEVKSKIAAGIKPERKTIFHQLLDPDTYEGHMVPSLDELAEESFVVCTATSDTTSNAMTIAMYNVVTNPVIYENLKKELRNKFLNKEAMLSFKTLEKLPYLTVVIKA</sequence>
<dbReference type="GO" id="GO:0020037">
    <property type="term" value="F:heme binding"/>
    <property type="evidence" value="ECO:0007669"/>
    <property type="project" value="InterPro"/>
</dbReference>
<reference evidence="1 2" key="1">
    <citation type="journal article" date="2016" name="Nat. Commun.">
        <title>Ectomycorrhizal ecology is imprinted in the genome of the dominant symbiotic fungus Cenococcum geophilum.</title>
        <authorList>
            <consortium name="DOE Joint Genome Institute"/>
            <person name="Peter M."/>
            <person name="Kohler A."/>
            <person name="Ohm R.A."/>
            <person name="Kuo A."/>
            <person name="Krutzmann J."/>
            <person name="Morin E."/>
            <person name="Arend M."/>
            <person name="Barry K.W."/>
            <person name="Binder M."/>
            <person name="Choi C."/>
            <person name="Clum A."/>
            <person name="Copeland A."/>
            <person name="Grisel N."/>
            <person name="Haridas S."/>
            <person name="Kipfer T."/>
            <person name="LaButti K."/>
            <person name="Lindquist E."/>
            <person name="Lipzen A."/>
            <person name="Maire R."/>
            <person name="Meier B."/>
            <person name="Mihaltcheva S."/>
            <person name="Molinier V."/>
            <person name="Murat C."/>
            <person name="Poggeler S."/>
            <person name="Quandt C.A."/>
            <person name="Sperisen C."/>
            <person name="Tritt A."/>
            <person name="Tisserant E."/>
            <person name="Crous P.W."/>
            <person name="Henrissat B."/>
            <person name="Nehls U."/>
            <person name="Egli S."/>
            <person name="Spatafora J.W."/>
            <person name="Grigoriev I.V."/>
            <person name="Martin F.M."/>
        </authorList>
    </citation>
    <scope>NUCLEOTIDE SEQUENCE [LARGE SCALE GENOMIC DNA]</scope>
    <source>
        <strain evidence="1 2">CBS 207.34</strain>
    </source>
</reference>
<protein>
    <recommendedName>
        <fullName evidence="3">Cytochrome P450</fullName>
    </recommendedName>
</protein>
<dbReference type="SUPFAM" id="SSF48264">
    <property type="entry name" value="Cytochrome P450"/>
    <property type="match status" value="1"/>
</dbReference>
<proteinExistence type="predicted"/>
<dbReference type="OrthoDB" id="3945418at2759"/>
<dbReference type="GO" id="GO:0005506">
    <property type="term" value="F:iron ion binding"/>
    <property type="evidence" value="ECO:0007669"/>
    <property type="project" value="InterPro"/>
</dbReference>